<sequence>MQEHNTNNVADAPSQPEQKKRGFWLSTFLILMFIANPLTAFMYFSAPDLIVSTQPKATIGIVYALGVMSVINFAIAVGIWSWKKYAVYGMYASVAIAFVINIYLGIGIVGALFGLLGGLLIFLTTRNRWQWFS</sequence>
<accession>A0A1M5FB24</accession>
<dbReference type="EMBL" id="FQWD01000001">
    <property type="protein sequence ID" value="SHF88803.1"/>
    <property type="molecule type" value="Genomic_DNA"/>
</dbReference>
<keyword evidence="1" id="KW-0472">Membrane</keyword>
<feature type="transmembrane region" description="Helical" evidence="1">
    <location>
        <begin position="23"/>
        <end position="45"/>
    </location>
</feature>
<reference evidence="3" key="1">
    <citation type="submission" date="2016-11" db="EMBL/GenBank/DDBJ databases">
        <authorList>
            <person name="Varghese N."/>
            <person name="Submissions S."/>
        </authorList>
    </citation>
    <scope>NUCLEOTIDE SEQUENCE [LARGE SCALE GENOMIC DNA]</scope>
    <source>
        <strain evidence="3">CGMCC 1.8995</strain>
    </source>
</reference>
<gene>
    <name evidence="2" type="ORF">SAMN05216361_0762</name>
</gene>
<proteinExistence type="predicted"/>
<keyword evidence="3" id="KW-1185">Reference proteome</keyword>
<dbReference type="RefSeq" id="WP_073317978.1">
    <property type="nucleotide sequence ID" value="NZ_FQWD01000001.1"/>
</dbReference>
<feature type="transmembrane region" description="Helical" evidence="1">
    <location>
        <begin position="94"/>
        <end position="123"/>
    </location>
</feature>
<dbReference type="STRING" id="634436.SAMN05216361_0762"/>
<evidence type="ECO:0000256" key="1">
    <source>
        <dbReference type="SAM" id="Phobius"/>
    </source>
</evidence>
<name>A0A1M5FB24_9ALTE</name>
<dbReference type="AlphaFoldDB" id="A0A1M5FB24"/>
<evidence type="ECO:0000313" key="3">
    <source>
        <dbReference type="Proteomes" id="UP000184520"/>
    </source>
</evidence>
<protein>
    <submittedName>
        <fullName evidence="2">Uncharacterized protein</fullName>
    </submittedName>
</protein>
<evidence type="ECO:0000313" key="2">
    <source>
        <dbReference type="EMBL" id="SHF88803.1"/>
    </source>
</evidence>
<dbReference type="OrthoDB" id="6400904at2"/>
<keyword evidence="1" id="KW-0812">Transmembrane</keyword>
<keyword evidence="1" id="KW-1133">Transmembrane helix</keyword>
<feature type="transmembrane region" description="Helical" evidence="1">
    <location>
        <begin position="57"/>
        <end position="82"/>
    </location>
</feature>
<organism evidence="2 3">
    <name type="scientific">Marisediminitalea aggregata</name>
    <dbReference type="NCBI Taxonomy" id="634436"/>
    <lineage>
        <taxon>Bacteria</taxon>
        <taxon>Pseudomonadati</taxon>
        <taxon>Pseudomonadota</taxon>
        <taxon>Gammaproteobacteria</taxon>
        <taxon>Alteromonadales</taxon>
        <taxon>Alteromonadaceae</taxon>
        <taxon>Marisediminitalea</taxon>
    </lineage>
</organism>
<dbReference type="Proteomes" id="UP000184520">
    <property type="component" value="Unassembled WGS sequence"/>
</dbReference>